<dbReference type="Pfam" id="PF10982">
    <property type="entry name" value="DUF2789"/>
    <property type="match status" value="1"/>
</dbReference>
<evidence type="ECO:0000313" key="2">
    <source>
        <dbReference type="Proteomes" id="UP000744555"/>
    </source>
</evidence>
<organism evidence="1 2">
    <name type="scientific">Aquipseudomonas alcaligenes</name>
    <name type="common">Pseudomonas alcaligenes</name>
    <dbReference type="NCBI Taxonomy" id="43263"/>
    <lineage>
        <taxon>Bacteria</taxon>
        <taxon>Pseudomonadati</taxon>
        <taxon>Pseudomonadota</taxon>
        <taxon>Gammaproteobacteria</taxon>
        <taxon>Pseudomonadales</taxon>
        <taxon>Pseudomonadaceae</taxon>
        <taxon>Aquipseudomonas</taxon>
    </lineage>
</organism>
<dbReference type="RefSeq" id="WP_187804777.1">
    <property type="nucleotide sequence ID" value="NZ_LZEU01000001.1"/>
</dbReference>
<dbReference type="InterPro" id="IPR038086">
    <property type="entry name" value="DUF2789_sf"/>
</dbReference>
<sequence length="76" mass="8198">MDTSAHNLGGLFKQLGLPAEKADIDAFIGSHRLSDGLALAEAPFWNQAQASFLKQALNDDSDWAEAADELAVRLSR</sequence>
<reference evidence="1 2" key="1">
    <citation type="submission" date="2016-06" db="EMBL/GenBank/DDBJ databases">
        <authorList>
            <person name="Ramos C."/>
            <person name="Pintado A."/>
            <person name="Crespo-Gomez J.I."/>
        </authorList>
    </citation>
    <scope>NUCLEOTIDE SEQUENCE [LARGE SCALE GENOMIC DNA]</scope>
    <source>
        <strain evidence="1 2">AVO110</strain>
    </source>
</reference>
<dbReference type="EMBL" id="LZEU01000001">
    <property type="protein sequence ID" value="MBC9249654.1"/>
    <property type="molecule type" value="Genomic_DNA"/>
</dbReference>
<comment type="caution">
    <text evidence="1">The sequence shown here is derived from an EMBL/GenBank/DDBJ whole genome shotgun (WGS) entry which is preliminary data.</text>
</comment>
<proteinExistence type="predicted"/>
<gene>
    <name evidence="1" type="ORF">A9179_05135</name>
</gene>
<name>A0ABR7RXV1_AQUAC</name>
<dbReference type="Proteomes" id="UP000744555">
    <property type="component" value="Unassembled WGS sequence"/>
</dbReference>
<dbReference type="InterPro" id="IPR021250">
    <property type="entry name" value="DUF2789"/>
</dbReference>
<accession>A0ABR7RXV1</accession>
<evidence type="ECO:0000313" key="1">
    <source>
        <dbReference type="EMBL" id="MBC9249654.1"/>
    </source>
</evidence>
<protein>
    <recommendedName>
        <fullName evidence="3">DUF2789 domain-containing protein</fullName>
    </recommendedName>
</protein>
<dbReference type="Gene3D" id="1.10.10.1130">
    <property type="entry name" value="Uncharacterised protein PF10982, DUF2789"/>
    <property type="match status" value="1"/>
</dbReference>
<evidence type="ECO:0008006" key="3">
    <source>
        <dbReference type="Google" id="ProtNLM"/>
    </source>
</evidence>
<keyword evidence="2" id="KW-1185">Reference proteome</keyword>